<keyword evidence="3" id="KW-1185">Reference proteome</keyword>
<protein>
    <submittedName>
        <fullName evidence="2">Copper transport outer membrane protein, MctB</fullName>
    </submittedName>
</protein>
<dbReference type="GO" id="GO:0055070">
    <property type="term" value="P:copper ion homeostasis"/>
    <property type="evidence" value="ECO:0007669"/>
    <property type="project" value="InterPro"/>
</dbReference>
<organism evidence="2 3">
    <name type="scientific">Maledivibacter halophilus</name>
    <dbReference type="NCBI Taxonomy" id="36842"/>
    <lineage>
        <taxon>Bacteria</taxon>
        <taxon>Bacillati</taxon>
        <taxon>Bacillota</taxon>
        <taxon>Clostridia</taxon>
        <taxon>Peptostreptococcales</taxon>
        <taxon>Caminicellaceae</taxon>
        <taxon>Maledivibacter</taxon>
    </lineage>
</organism>
<accession>A0A1T5L9M5</accession>
<proteinExistence type="predicted"/>
<keyword evidence="1" id="KW-1133">Transmembrane helix</keyword>
<evidence type="ECO:0000313" key="2">
    <source>
        <dbReference type="EMBL" id="SKC72385.1"/>
    </source>
</evidence>
<keyword evidence="1" id="KW-0812">Transmembrane</keyword>
<dbReference type="EMBL" id="FUZT01000006">
    <property type="protein sequence ID" value="SKC72385.1"/>
    <property type="molecule type" value="Genomic_DNA"/>
</dbReference>
<dbReference type="GO" id="GO:0016020">
    <property type="term" value="C:membrane"/>
    <property type="evidence" value="ECO:0007669"/>
    <property type="project" value="InterPro"/>
</dbReference>
<feature type="transmembrane region" description="Helical" evidence="1">
    <location>
        <begin position="7"/>
        <end position="29"/>
    </location>
</feature>
<name>A0A1T5L9M5_9FIRM</name>
<dbReference type="STRING" id="36842.SAMN02194393_02609"/>
<evidence type="ECO:0000256" key="1">
    <source>
        <dbReference type="SAM" id="Phobius"/>
    </source>
</evidence>
<dbReference type="Pfam" id="PF11382">
    <property type="entry name" value="MctB"/>
    <property type="match status" value="1"/>
</dbReference>
<dbReference type="Proteomes" id="UP000190285">
    <property type="component" value="Unassembled WGS sequence"/>
</dbReference>
<sequence length="300" mass="34753">MVMNIKHFIITIIAIFLSLGIGIFVGVIIDSQQLFIEQQKILVSQIEDEFDGFKQKNYELMSKLEEYKGENNRKDKFLDLIYYKLIDESLTGLNIMIINLFSDNSYLDIKETLDNGGTNEIIEINIFNKTEEEVKHMFKYIDNEFESEETNNGEIEKMKFEKLYSRVVGEKYSMLPFYFRSIEDIDYKGNMYTNIDYVILIDNGFNINNKYYKNARNKLIDLINKDDVPIVAVEKSKGKTSSISFYKELGISTVDNIDTKLGKIAMLAVLKGEKGHFGGKVTAENLIPEEFFNINVKQIN</sequence>
<evidence type="ECO:0000313" key="3">
    <source>
        <dbReference type="Proteomes" id="UP000190285"/>
    </source>
</evidence>
<reference evidence="2 3" key="1">
    <citation type="submission" date="2017-02" db="EMBL/GenBank/DDBJ databases">
        <authorList>
            <person name="Peterson S.W."/>
        </authorList>
    </citation>
    <scope>NUCLEOTIDE SEQUENCE [LARGE SCALE GENOMIC DNA]</scope>
    <source>
        <strain evidence="2 3">M1</strain>
    </source>
</reference>
<keyword evidence="1" id="KW-0472">Membrane</keyword>
<dbReference type="AlphaFoldDB" id="A0A1T5L9M5"/>
<dbReference type="InterPro" id="IPR021522">
    <property type="entry name" value="MctB"/>
</dbReference>
<dbReference type="OrthoDB" id="2382049at2"/>
<gene>
    <name evidence="2" type="ORF">SAMN02194393_02609</name>
</gene>